<reference evidence="1 2" key="2">
    <citation type="submission" date="2017-10" db="EMBL/GenBank/DDBJ databases">
        <title>Genome analyses suggest a sexual origin of heterokaryosis in a supposedly ancient asexual fungus.</title>
        <authorList>
            <person name="Corradi N."/>
            <person name="Sedzielewska K."/>
            <person name="Noel J."/>
            <person name="Charron P."/>
            <person name="Farinelli L."/>
            <person name="Marton T."/>
            <person name="Kruger M."/>
            <person name="Pelin A."/>
            <person name="Brachmann A."/>
            <person name="Corradi N."/>
        </authorList>
    </citation>
    <scope>NUCLEOTIDE SEQUENCE [LARGE SCALE GENOMIC DNA]</scope>
    <source>
        <strain evidence="1 2">A1</strain>
    </source>
</reference>
<protein>
    <submittedName>
        <fullName evidence="1">Uncharacterized protein</fullName>
    </submittedName>
</protein>
<proteinExistence type="predicted"/>
<reference evidence="1 2" key="1">
    <citation type="submission" date="2017-10" db="EMBL/GenBank/DDBJ databases">
        <title>Extensive intraspecific genome diversity in a model arbuscular mycorrhizal fungus.</title>
        <authorList>
            <person name="Chen E.C.H."/>
            <person name="Morin E."/>
            <person name="Baudet D."/>
            <person name="Noel J."/>
            <person name="Ndikumana S."/>
            <person name="Charron P."/>
            <person name="St-Onge C."/>
            <person name="Giorgi J."/>
            <person name="Grigoriev I.V."/>
            <person name="Roux C."/>
            <person name="Martin F.M."/>
            <person name="Corradi N."/>
        </authorList>
    </citation>
    <scope>NUCLEOTIDE SEQUENCE [LARGE SCALE GENOMIC DNA]</scope>
    <source>
        <strain evidence="1 2">A1</strain>
    </source>
</reference>
<dbReference type="Proteomes" id="UP000232688">
    <property type="component" value="Unassembled WGS sequence"/>
</dbReference>
<organism evidence="1 2">
    <name type="scientific">Rhizophagus irregularis</name>
    <dbReference type="NCBI Taxonomy" id="588596"/>
    <lineage>
        <taxon>Eukaryota</taxon>
        <taxon>Fungi</taxon>
        <taxon>Fungi incertae sedis</taxon>
        <taxon>Mucoromycota</taxon>
        <taxon>Glomeromycotina</taxon>
        <taxon>Glomeromycetes</taxon>
        <taxon>Glomerales</taxon>
        <taxon>Glomeraceae</taxon>
        <taxon>Rhizophagus</taxon>
    </lineage>
</organism>
<evidence type="ECO:0000313" key="1">
    <source>
        <dbReference type="EMBL" id="PKC51874.1"/>
    </source>
</evidence>
<dbReference type="EMBL" id="LLXH01006812">
    <property type="protein sequence ID" value="PKC51874.1"/>
    <property type="molecule type" value="Genomic_DNA"/>
</dbReference>
<gene>
    <name evidence="1" type="ORF">RhiirA1_482769</name>
</gene>
<dbReference type="VEuPathDB" id="FungiDB:RhiirA1_482769"/>
<comment type="caution">
    <text evidence="1">The sequence shown here is derived from an EMBL/GenBank/DDBJ whole genome shotgun (WGS) entry which is preliminary data.</text>
</comment>
<dbReference type="AlphaFoldDB" id="A0A2N0QLE4"/>
<dbReference type="VEuPathDB" id="FungiDB:FUN_012266"/>
<sequence>MPSKETNNKHDPLEPINQVSSAILLARQQHEDHLRKRAVEFEEDPDMCGYAKEVEEDPKKYMDMTVRKRLIGEEIIRHSFEKDGITSFWLDTDEKWKKTVSTLQKNGMLW</sequence>
<name>A0A2N0QLE4_9GLOM</name>
<evidence type="ECO:0000313" key="2">
    <source>
        <dbReference type="Proteomes" id="UP000232688"/>
    </source>
</evidence>
<accession>A0A2N0QLE4</accession>